<dbReference type="FunFam" id="3.40.50.360:FF:000034">
    <property type="entry name" value="NADPH-dependent diflavin oxidoreductase 1"/>
    <property type="match status" value="1"/>
</dbReference>
<comment type="cofactor">
    <cofactor evidence="1 9">
        <name>FMN</name>
        <dbReference type="ChEBI" id="CHEBI:58210"/>
    </cofactor>
</comment>
<dbReference type="InterPro" id="IPR001094">
    <property type="entry name" value="Flavdoxin-like"/>
</dbReference>
<dbReference type="GO" id="GO:0005829">
    <property type="term" value="C:cytosol"/>
    <property type="evidence" value="ECO:0007669"/>
    <property type="project" value="TreeGrafter"/>
</dbReference>
<evidence type="ECO:0000256" key="4">
    <source>
        <dbReference type="ARBA" id="ARBA00022630"/>
    </source>
</evidence>
<keyword evidence="13" id="KW-1185">Reference proteome</keyword>
<evidence type="ECO:0000313" key="12">
    <source>
        <dbReference type="EMBL" id="TFY61948.1"/>
    </source>
</evidence>
<dbReference type="InterPro" id="IPR017927">
    <property type="entry name" value="FAD-bd_FR_type"/>
</dbReference>
<feature type="binding site" evidence="9">
    <location>
        <begin position="113"/>
        <end position="122"/>
    </location>
    <ligand>
        <name>FMN</name>
        <dbReference type="ChEBI" id="CHEBI:58210"/>
    </ligand>
</feature>
<evidence type="ECO:0000256" key="2">
    <source>
        <dbReference type="ARBA" id="ARBA00001974"/>
    </source>
</evidence>
<keyword evidence="4 9" id="KW-0285">Flavoprotein</keyword>
<dbReference type="OrthoDB" id="1856718at2759"/>
<dbReference type="InterPro" id="IPR008254">
    <property type="entry name" value="Flavodoxin/NO_synth"/>
</dbReference>
<comment type="subunit">
    <text evidence="9">Interacts with DRE2; as part of the cytosolic iron-sulfur (Fe-S) protein assembly (CIA) machinery.</text>
</comment>
<dbReference type="GO" id="GO:0016226">
    <property type="term" value="P:iron-sulfur cluster assembly"/>
    <property type="evidence" value="ECO:0007669"/>
    <property type="project" value="UniProtKB-UniRule"/>
</dbReference>
<comment type="caution">
    <text evidence="9">Lacks conserved residue(s) required for the propagation of feature annotation.</text>
</comment>
<dbReference type="EMBL" id="SEOQ01000485">
    <property type="protein sequence ID" value="TFY61948.1"/>
    <property type="molecule type" value="Genomic_DNA"/>
</dbReference>
<dbReference type="Gene3D" id="2.40.30.10">
    <property type="entry name" value="Translation factors"/>
    <property type="match status" value="1"/>
</dbReference>
<feature type="binding site" evidence="9">
    <location>
        <begin position="75"/>
        <end position="78"/>
    </location>
    <ligand>
        <name>FMN</name>
        <dbReference type="ChEBI" id="CHEBI:58210"/>
    </ligand>
</feature>
<comment type="subcellular location">
    <subcellularLocation>
        <location evidence="9">Cytoplasm</location>
    </subcellularLocation>
    <subcellularLocation>
        <location evidence="9">Mitochondrion</location>
    </subcellularLocation>
    <text evidence="9">Relocalizes to mitochondria after H(2)O(2) exposure.</text>
</comment>
<dbReference type="EC" id="1.18.1.-" evidence="9"/>
<dbReference type="AlphaFoldDB" id="A0A4Y9YJF2"/>
<dbReference type="GO" id="GO:0160246">
    <property type="term" value="F:NADPH-iron-sulfur [2Fe-2S] protein oxidoreductase activity"/>
    <property type="evidence" value="ECO:0007669"/>
    <property type="project" value="InterPro"/>
</dbReference>
<dbReference type="InterPro" id="IPR001709">
    <property type="entry name" value="Flavoprot_Pyr_Nucl_cyt_Rdtase"/>
</dbReference>
<comment type="similarity">
    <text evidence="9">Belongs to the NADPH-dependent diflavin oxidoreductase NDOR1 family.</text>
</comment>
<dbReference type="PANTHER" id="PTHR19384">
    <property type="entry name" value="NITRIC OXIDE SYNTHASE-RELATED"/>
    <property type="match status" value="1"/>
</dbReference>
<evidence type="ECO:0000256" key="5">
    <source>
        <dbReference type="ARBA" id="ARBA00022643"/>
    </source>
</evidence>
<evidence type="ECO:0000259" key="10">
    <source>
        <dbReference type="PROSITE" id="PS50902"/>
    </source>
</evidence>
<dbReference type="STRING" id="205917.A0A4Y9YJF2"/>
<keyword evidence="7 9" id="KW-0521">NADP</keyword>
<feature type="domain" description="Flavodoxin-like" evidence="10">
    <location>
        <begin position="22"/>
        <end position="166"/>
    </location>
</feature>
<dbReference type="GO" id="GO:0005739">
    <property type="term" value="C:mitochondrion"/>
    <property type="evidence" value="ECO:0007669"/>
    <property type="project" value="UniProtKB-SubCell"/>
</dbReference>
<feature type="binding site" evidence="9">
    <location>
        <position position="148"/>
    </location>
    <ligand>
        <name>FMN</name>
        <dbReference type="ChEBI" id="CHEBI:58210"/>
    </ligand>
</feature>
<feature type="domain" description="FAD-binding FR-type" evidence="11">
    <location>
        <begin position="213"/>
        <end position="451"/>
    </location>
</feature>
<dbReference type="PANTHER" id="PTHR19384:SF10">
    <property type="entry name" value="NADPH-DEPENDENT DIFLAVIN OXIDOREDUCTASE 1"/>
    <property type="match status" value="1"/>
</dbReference>
<feature type="binding site" evidence="9">
    <location>
        <begin position="548"/>
        <end position="552"/>
    </location>
    <ligand>
        <name>NADP(+)</name>
        <dbReference type="ChEBI" id="CHEBI:58349"/>
    </ligand>
</feature>
<dbReference type="InterPro" id="IPR039261">
    <property type="entry name" value="FNR_nucleotide-bd"/>
</dbReference>
<dbReference type="InterPro" id="IPR001433">
    <property type="entry name" value="OxRdtase_FAD/NAD-bd"/>
</dbReference>
<keyword evidence="8 9" id="KW-0560">Oxidoreductase</keyword>
<dbReference type="Proteomes" id="UP000298327">
    <property type="component" value="Unassembled WGS sequence"/>
</dbReference>
<keyword evidence="9" id="KW-0496">Mitochondrion</keyword>
<dbReference type="SUPFAM" id="SSF63380">
    <property type="entry name" value="Riboflavin synthase domain-like"/>
    <property type="match status" value="1"/>
</dbReference>
<feature type="binding site" evidence="9">
    <location>
        <begin position="28"/>
        <end position="33"/>
    </location>
    <ligand>
        <name>FMN</name>
        <dbReference type="ChEBI" id="CHEBI:58210"/>
    </ligand>
</feature>
<evidence type="ECO:0000259" key="11">
    <source>
        <dbReference type="PROSITE" id="PS51384"/>
    </source>
</evidence>
<evidence type="ECO:0000256" key="7">
    <source>
        <dbReference type="ARBA" id="ARBA00022857"/>
    </source>
</evidence>
<dbReference type="GO" id="GO:0050661">
    <property type="term" value="F:NADP binding"/>
    <property type="evidence" value="ECO:0007669"/>
    <property type="project" value="UniProtKB-UniRule"/>
</dbReference>
<feature type="binding site" evidence="9">
    <location>
        <position position="465"/>
    </location>
    <ligand>
        <name>NADP(+)</name>
        <dbReference type="ChEBI" id="CHEBI:58349"/>
    </ligand>
</feature>
<evidence type="ECO:0000256" key="6">
    <source>
        <dbReference type="ARBA" id="ARBA00022827"/>
    </source>
</evidence>
<comment type="caution">
    <text evidence="12">The sequence shown here is derived from an EMBL/GenBank/DDBJ whole genome shotgun (WGS) entry which is preliminary data.</text>
</comment>
<dbReference type="PROSITE" id="PS51384">
    <property type="entry name" value="FAD_FR"/>
    <property type="match status" value="1"/>
</dbReference>
<dbReference type="InterPro" id="IPR029039">
    <property type="entry name" value="Flavoprotein-like_sf"/>
</dbReference>
<dbReference type="GO" id="GO:0050660">
    <property type="term" value="F:flavin adenine dinucleotide binding"/>
    <property type="evidence" value="ECO:0007669"/>
    <property type="project" value="UniProtKB-UniRule"/>
</dbReference>
<feature type="binding site" evidence="9">
    <location>
        <begin position="539"/>
        <end position="540"/>
    </location>
    <ligand>
        <name>NADP(+)</name>
        <dbReference type="ChEBI" id="CHEBI:58349"/>
    </ligand>
</feature>
<proteinExistence type="inferred from homology"/>
<evidence type="ECO:0000256" key="1">
    <source>
        <dbReference type="ARBA" id="ARBA00001917"/>
    </source>
</evidence>
<feature type="binding site" evidence="9">
    <location>
        <begin position="424"/>
        <end position="427"/>
    </location>
    <ligand>
        <name>FAD</name>
        <dbReference type="ChEBI" id="CHEBI:57692"/>
    </ligand>
</feature>
<dbReference type="InterPro" id="IPR017938">
    <property type="entry name" value="Riboflavin_synthase-like_b-brl"/>
</dbReference>
<name>A0A4Y9YJF2_9AGAM</name>
<dbReference type="PROSITE" id="PS50902">
    <property type="entry name" value="FLAVODOXIN_LIKE"/>
    <property type="match status" value="1"/>
</dbReference>
<dbReference type="PRINTS" id="PR00371">
    <property type="entry name" value="FPNCR"/>
</dbReference>
<dbReference type="Pfam" id="PF00258">
    <property type="entry name" value="Flavodoxin_1"/>
    <property type="match status" value="1"/>
</dbReference>
<dbReference type="SUPFAM" id="SSF52218">
    <property type="entry name" value="Flavoproteins"/>
    <property type="match status" value="1"/>
</dbReference>
<evidence type="ECO:0000256" key="9">
    <source>
        <dbReference type="HAMAP-Rule" id="MF_03178"/>
    </source>
</evidence>
<accession>A0A4Y9YJF2</accession>
<dbReference type="InterPro" id="IPR023173">
    <property type="entry name" value="NADPH_Cyt_P450_Rdtase_alpha"/>
</dbReference>
<evidence type="ECO:0000256" key="8">
    <source>
        <dbReference type="ARBA" id="ARBA00023002"/>
    </source>
</evidence>
<dbReference type="HAMAP" id="MF_03178">
    <property type="entry name" value="NDOR1"/>
    <property type="match status" value="1"/>
</dbReference>
<dbReference type="PRINTS" id="PR00369">
    <property type="entry name" value="FLAVODOXIN"/>
</dbReference>
<feature type="binding site" evidence="9">
    <location>
        <position position="360"/>
    </location>
    <ligand>
        <name>FAD</name>
        <dbReference type="ChEBI" id="CHEBI:57692"/>
    </ligand>
</feature>
<evidence type="ECO:0000256" key="3">
    <source>
        <dbReference type="ARBA" id="ARBA00022490"/>
    </source>
</evidence>
<dbReference type="Pfam" id="PF00667">
    <property type="entry name" value="FAD_binding_1"/>
    <property type="match status" value="1"/>
</dbReference>
<feature type="binding site" evidence="9">
    <location>
        <position position="622"/>
    </location>
    <ligand>
        <name>FAD</name>
        <dbReference type="ChEBI" id="CHEBI:57692"/>
    </ligand>
</feature>
<comment type="similarity">
    <text evidence="9">In the N-terminal section; belongs to the flavodoxin family.</text>
</comment>
<comment type="function">
    <text evidence="9">NADPH-dependent reductase which is a central component of the cytosolic iron-sulfur (Fe-S) protein assembly (CIA) machinery. Transfers electrons from NADPH via its FAD and FMN prosthetic groups to the [2Fe-2S] cluster of DRE2, another key component of the CIA machinery. In turn, this reduced cluster provides electrons for assembly of cytosolic iron-sulfur cluster proteins. Positively controls H(2)O(2)-induced cell death.</text>
</comment>
<reference evidence="12 13" key="1">
    <citation type="submission" date="2019-02" db="EMBL/GenBank/DDBJ databases">
        <title>Genome sequencing of the rare red list fungi Dentipellis fragilis.</title>
        <authorList>
            <person name="Buettner E."/>
            <person name="Kellner H."/>
        </authorList>
    </citation>
    <scope>NUCLEOTIDE SEQUENCE [LARGE SCALE GENOMIC DNA]</scope>
    <source>
        <strain evidence="12 13">DSM 105465</strain>
    </source>
</reference>
<keyword evidence="6 9" id="KW-0274">FAD</keyword>
<gene>
    <name evidence="9" type="primary">TAH18</name>
    <name evidence="12" type="ORF">EVG20_g6872</name>
</gene>
<protein>
    <recommendedName>
        <fullName evidence="9">NADPH-dependent diflavin oxidoreductase 1</fullName>
        <ecNumber evidence="9">1.18.1.-</ecNumber>
    </recommendedName>
    <alternativeName>
        <fullName evidence="9">NADPH-dependent FMN and FAD-containing oxidoreductase</fullName>
    </alternativeName>
</protein>
<dbReference type="SUPFAM" id="SSF52343">
    <property type="entry name" value="Ferredoxin reductase-like, C-terminal NADP-linked domain"/>
    <property type="match status" value="1"/>
</dbReference>
<dbReference type="InterPro" id="IPR003097">
    <property type="entry name" value="CysJ-like_FAD-binding"/>
</dbReference>
<dbReference type="Gene3D" id="3.40.50.80">
    <property type="entry name" value="Nucleotide-binding domain of ferredoxin-NADP reductase (FNR) module"/>
    <property type="match status" value="1"/>
</dbReference>
<sequence length="623" mass="70053">MAQATTPTVAAVNADAHEARTLTILYATETGNAQEIADRIARHCRRIHFQCIVRAMDAYPVHDILDEHLVIFVVSTTGSGKEPRPMTPMWNMLLRGDLPHDLFDHLAYAVLGLGDSSYEKFCWPAKRLSRRLAGLGAVELCPCGEADDQHPLGLDGVVDPWTKKLLDELLHLYPLPPGSEIEPADTLPPPRVRLSPATFDQLLGRPEPLEQDPRFHKFDVIKNERITAPDWQQDVRHFEMRTEDDISYEPGDVAVIHPEALSEDVDAVLEALGWTSAEDADAPIRIEHVLADQSLPDHLPTISTLRTLFTRHLDINAVPRRSFFAFLRHFTDDEREQEKLDEFVSHEGADDLYDYTHRVRRTIREVLTEFRHTKMPKEYVFDLFPPLRPREFSIASSVLRHPHEIQLCIAIVQYRTKLKIPRRGVCTSYLSALKPGDTIRIGLQKGLLSLPPDTKTPVICVGPGTGIAPMRALLEARDFAGATGAPCCFLLYLEHSLSLHVLDNTLYFGCRHAAKDQHYHQEWEALEKKGALTYRAACSRDGPEGTARTYVQHLIEEDAPRVWALVSAGAWVYISGSTNKMPAAVRAAIAAAARKEGGLAEEEAKAYVVKMEREGRLYEECWS</sequence>
<dbReference type="GO" id="GO:0016651">
    <property type="term" value="F:oxidoreductase activity, acting on NAD(P)H"/>
    <property type="evidence" value="ECO:0007669"/>
    <property type="project" value="UniProtKB-UniRule"/>
</dbReference>
<feature type="binding site" evidence="9">
    <location>
        <begin position="390"/>
        <end position="393"/>
    </location>
    <ligand>
        <name>FAD</name>
        <dbReference type="ChEBI" id="CHEBI:57692"/>
    </ligand>
</feature>
<keyword evidence="3 9" id="KW-0963">Cytoplasm</keyword>
<evidence type="ECO:0000313" key="13">
    <source>
        <dbReference type="Proteomes" id="UP000298327"/>
    </source>
</evidence>
<dbReference type="Pfam" id="PF00175">
    <property type="entry name" value="NAD_binding_1"/>
    <property type="match status" value="1"/>
</dbReference>
<comment type="similarity">
    <text evidence="9">In the C-terminal section; belongs to the flavoprotein pyridine nucleotide cytochrome reductase family.</text>
</comment>
<comment type="cofactor">
    <cofactor evidence="2 9">
        <name>FAD</name>
        <dbReference type="ChEBI" id="CHEBI:57692"/>
    </cofactor>
</comment>
<keyword evidence="5 9" id="KW-0288">FMN</keyword>
<dbReference type="InterPro" id="IPR028879">
    <property type="entry name" value="NDOR1"/>
</dbReference>
<organism evidence="12 13">
    <name type="scientific">Dentipellis fragilis</name>
    <dbReference type="NCBI Taxonomy" id="205917"/>
    <lineage>
        <taxon>Eukaryota</taxon>
        <taxon>Fungi</taxon>
        <taxon>Dikarya</taxon>
        <taxon>Basidiomycota</taxon>
        <taxon>Agaricomycotina</taxon>
        <taxon>Agaricomycetes</taxon>
        <taxon>Russulales</taxon>
        <taxon>Hericiaceae</taxon>
        <taxon>Dentipellis</taxon>
    </lineage>
</organism>
<comment type="catalytic activity">
    <reaction evidence="9">
        <text>2 oxidized [2Fe-2S]-[protein] + NADPH = 2 reduced [2Fe-2S]-[protein] + NADP(+) + H(+)</text>
        <dbReference type="Rhea" id="RHEA:67716"/>
        <dbReference type="Rhea" id="RHEA-COMP:17327"/>
        <dbReference type="Rhea" id="RHEA-COMP:17328"/>
        <dbReference type="ChEBI" id="CHEBI:15378"/>
        <dbReference type="ChEBI" id="CHEBI:33737"/>
        <dbReference type="ChEBI" id="CHEBI:33738"/>
        <dbReference type="ChEBI" id="CHEBI:57783"/>
        <dbReference type="ChEBI" id="CHEBI:58349"/>
    </reaction>
</comment>
<dbReference type="Gene3D" id="3.40.50.360">
    <property type="match status" value="1"/>
</dbReference>
<dbReference type="Gene3D" id="1.20.990.10">
    <property type="entry name" value="NADPH-cytochrome p450 Reductase, Chain A, domain 3"/>
    <property type="match status" value="1"/>
</dbReference>
<dbReference type="GO" id="GO:0010181">
    <property type="term" value="F:FMN binding"/>
    <property type="evidence" value="ECO:0007669"/>
    <property type="project" value="UniProtKB-UniRule"/>
</dbReference>